<evidence type="ECO:0000256" key="1">
    <source>
        <dbReference type="SAM" id="MobiDB-lite"/>
    </source>
</evidence>
<organism evidence="2 3">
    <name type="scientific">Subtercola boreus</name>
    <dbReference type="NCBI Taxonomy" id="120213"/>
    <lineage>
        <taxon>Bacteria</taxon>
        <taxon>Bacillati</taxon>
        <taxon>Actinomycetota</taxon>
        <taxon>Actinomycetes</taxon>
        <taxon>Micrococcales</taxon>
        <taxon>Microbacteriaceae</taxon>
        <taxon>Subtercola</taxon>
    </lineage>
</organism>
<feature type="region of interest" description="Disordered" evidence="1">
    <location>
        <begin position="1"/>
        <end position="67"/>
    </location>
</feature>
<evidence type="ECO:0000313" key="2">
    <source>
        <dbReference type="EMBL" id="RFA15402.1"/>
    </source>
</evidence>
<sequence length="67" mass="6764">MAETASDPFHDFSVPQDADLVASPTPNAESSGDDDGDNAAGSGARELDDDPLGSSGRADRGETPADD</sequence>
<name>A0A3E0VZD5_9MICO</name>
<feature type="compositionally biased region" description="Basic and acidic residues" evidence="1">
    <location>
        <begin position="57"/>
        <end position="67"/>
    </location>
</feature>
<dbReference type="Proteomes" id="UP000256709">
    <property type="component" value="Unassembled WGS sequence"/>
</dbReference>
<dbReference type="AlphaFoldDB" id="A0A3E0VZD5"/>
<gene>
    <name evidence="2" type="ORF">B7R21_05145</name>
</gene>
<evidence type="ECO:0000313" key="3">
    <source>
        <dbReference type="Proteomes" id="UP000256709"/>
    </source>
</evidence>
<comment type="caution">
    <text evidence="2">The sequence shown here is derived from an EMBL/GenBank/DDBJ whole genome shotgun (WGS) entry which is preliminary data.</text>
</comment>
<accession>A0A3E0VZD5</accession>
<dbReference type="RefSeq" id="WP_116282164.1">
    <property type="nucleotide sequence ID" value="NZ_NBXA01000007.1"/>
</dbReference>
<proteinExistence type="predicted"/>
<protein>
    <submittedName>
        <fullName evidence="2">Uncharacterized protein</fullName>
    </submittedName>
</protein>
<dbReference type="EMBL" id="NBXA01000007">
    <property type="protein sequence ID" value="RFA15402.1"/>
    <property type="molecule type" value="Genomic_DNA"/>
</dbReference>
<reference evidence="2 3" key="1">
    <citation type="submission" date="2017-04" db="EMBL/GenBank/DDBJ databases">
        <title>Comparative genome analysis of Subtercola boreus.</title>
        <authorList>
            <person name="Cho Y.-J."/>
            <person name="Cho A."/>
            <person name="Kim O.-S."/>
            <person name="Lee J.-I."/>
        </authorList>
    </citation>
    <scope>NUCLEOTIDE SEQUENCE [LARGE SCALE GENOMIC DNA]</scope>
    <source>
        <strain evidence="2 3">P27444</strain>
    </source>
</reference>